<dbReference type="GO" id="GO:0009451">
    <property type="term" value="P:RNA modification"/>
    <property type="evidence" value="ECO:0007669"/>
    <property type="project" value="InterPro"/>
</dbReference>
<feature type="repeat" description="PPR" evidence="3">
    <location>
        <begin position="364"/>
        <end position="398"/>
    </location>
</feature>
<protein>
    <recommendedName>
        <fullName evidence="5">DYW domain-containing protein</fullName>
    </recommendedName>
</protein>
<evidence type="ECO:0000256" key="3">
    <source>
        <dbReference type="PROSITE-ProRule" id="PRU00708"/>
    </source>
</evidence>
<accession>A0A9Q0FVB0</accession>
<reference evidence="6" key="1">
    <citation type="submission" date="2022-02" db="EMBL/GenBank/DDBJ databases">
        <authorList>
            <person name="Henning P.M."/>
            <person name="McCubbin A.G."/>
            <person name="Shore J.S."/>
        </authorList>
    </citation>
    <scope>NUCLEOTIDE SEQUENCE</scope>
    <source>
        <strain evidence="6">F60SS</strain>
        <tissue evidence="6">Leaves</tissue>
    </source>
</reference>
<proteinExistence type="inferred from homology"/>
<dbReference type="Gene3D" id="1.25.40.10">
    <property type="entry name" value="Tetratricopeptide repeat domain"/>
    <property type="match status" value="4"/>
</dbReference>
<dbReference type="AlphaFoldDB" id="A0A9Q0FVB0"/>
<comment type="similarity">
    <text evidence="1">Belongs to the PPR family. PCMP-H subfamily.</text>
</comment>
<evidence type="ECO:0000256" key="2">
    <source>
        <dbReference type="ARBA" id="ARBA00022737"/>
    </source>
</evidence>
<dbReference type="InterPro" id="IPR032867">
    <property type="entry name" value="DYW_dom"/>
</dbReference>
<dbReference type="NCBIfam" id="TIGR00756">
    <property type="entry name" value="PPR"/>
    <property type="match status" value="6"/>
</dbReference>
<evidence type="ECO:0000259" key="5">
    <source>
        <dbReference type="Pfam" id="PF14432"/>
    </source>
</evidence>
<dbReference type="Pfam" id="PF14432">
    <property type="entry name" value="DYW_deaminase"/>
    <property type="match status" value="1"/>
</dbReference>
<dbReference type="PROSITE" id="PS51375">
    <property type="entry name" value="PPR"/>
    <property type="match status" value="5"/>
</dbReference>
<dbReference type="InterPro" id="IPR011990">
    <property type="entry name" value="TPR-like_helical_dom_sf"/>
</dbReference>
<organism evidence="6 7">
    <name type="scientific">Turnera subulata</name>
    <dbReference type="NCBI Taxonomy" id="218843"/>
    <lineage>
        <taxon>Eukaryota</taxon>
        <taxon>Viridiplantae</taxon>
        <taxon>Streptophyta</taxon>
        <taxon>Embryophyta</taxon>
        <taxon>Tracheophyta</taxon>
        <taxon>Spermatophyta</taxon>
        <taxon>Magnoliopsida</taxon>
        <taxon>eudicotyledons</taxon>
        <taxon>Gunneridae</taxon>
        <taxon>Pentapetalae</taxon>
        <taxon>rosids</taxon>
        <taxon>fabids</taxon>
        <taxon>Malpighiales</taxon>
        <taxon>Passifloraceae</taxon>
        <taxon>Turnera</taxon>
    </lineage>
</organism>
<evidence type="ECO:0000313" key="7">
    <source>
        <dbReference type="Proteomes" id="UP001141552"/>
    </source>
</evidence>
<dbReference type="InterPro" id="IPR046960">
    <property type="entry name" value="PPR_At4g14850-like_plant"/>
</dbReference>
<dbReference type="Proteomes" id="UP001141552">
    <property type="component" value="Unassembled WGS sequence"/>
</dbReference>
<keyword evidence="7" id="KW-1185">Reference proteome</keyword>
<reference evidence="6" key="2">
    <citation type="journal article" date="2023" name="Plants (Basel)">
        <title>Annotation of the Turnera subulata (Passifloraceae) Draft Genome Reveals the S-Locus Evolved after the Divergence of Turneroideae from Passifloroideae in a Stepwise Manner.</title>
        <authorList>
            <person name="Henning P.M."/>
            <person name="Roalson E.H."/>
            <person name="Mir W."/>
            <person name="McCubbin A.G."/>
            <person name="Shore J.S."/>
        </authorList>
    </citation>
    <scope>NUCLEOTIDE SEQUENCE</scope>
    <source>
        <strain evidence="6">F60SS</strain>
    </source>
</reference>
<dbReference type="InterPro" id="IPR002885">
    <property type="entry name" value="PPR_rpt"/>
</dbReference>
<sequence length="682" mass="76912">MDKVATFHYHHHPPTQLNPLTLKQKPKTDVLHSFSLPPTLASTQTATSSASPSSTQPINLPSLHNLDGLQEELNRVDSVKAMHAQMIKTRKKPRSDSVAATLVTSYLEVGDYRSAAKLFLVGYTRNYTVWKYFLEEFTGSGGDPSEIIEVFKELHCKGVMFDSRVITIVLKICTSTMAAWLGLEIHGSLVKRGFELDVHLKCALMHFYERCWGVEIANRVFHEMLYKDDLLWNEAIVINLRHGRLDSALQLFSEMQLSSAKASESTIVKILQACGKERALNEGEQIHGYVLKHSLASNLSICNCLIIMYSRNDKIELARSVFDSMKEHSLSSWNSIISSYASLGYLDAARDLFNRMETSEVKQDITIWNCLLSGHALHGPLKEVLKILRSLLSAGLRPNSLSITSVLHAVIELGFLNFGKEIHGYVIRNGLDSDVYVGTSLLDMYVKNDCLNTAQAIFDNMKNRNIFAWNCLIAGYSSKCLFDDARRLLNRMHEEGIRPDTYTWNGLVSGYSKCGNNRDAMAVIYDMKRLGLTPNVVTWTALISGCSQNGNFRESFEFFIQMQQAGGAHEDDGEVYFELYQLISEIKKIGYVPDISCVYQNIDEAEKEKVLLCHTEKLAITYGLIRTGSSAPIRVFKNSRICSDCHTAAKFITLVRNREIVLQNGVRFHHFKAGKCSCNDYW</sequence>
<evidence type="ECO:0000256" key="4">
    <source>
        <dbReference type="SAM" id="MobiDB-lite"/>
    </source>
</evidence>
<keyword evidence="2" id="KW-0677">Repeat</keyword>
<dbReference type="Pfam" id="PF13041">
    <property type="entry name" value="PPR_2"/>
    <property type="match status" value="1"/>
</dbReference>
<feature type="repeat" description="PPR" evidence="3">
    <location>
        <begin position="465"/>
        <end position="499"/>
    </location>
</feature>
<feature type="repeat" description="PPR" evidence="3">
    <location>
        <begin position="329"/>
        <end position="363"/>
    </location>
</feature>
<dbReference type="GO" id="GO:0003723">
    <property type="term" value="F:RNA binding"/>
    <property type="evidence" value="ECO:0007669"/>
    <property type="project" value="InterPro"/>
</dbReference>
<evidence type="ECO:0000256" key="1">
    <source>
        <dbReference type="ARBA" id="ARBA00006643"/>
    </source>
</evidence>
<feature type="repeat" description="PPR" evidence="3">
    <location>
        <begin position="500"/>
        <end position="534"/>
    </location>
</feature>
<evidence type="ECO:0000313" key="6">
    <source>
        <dbReference type="EMBL" id="KAJ4837292.1"/>
    </source>
</evidence>
<dbReference type="PANTHER" id="PTHR47926">
    <property type="entry name" value="PENTATRICOPEPTIDE REPEAT-CONTAINING PROTEIN"/>
    <property type="match status" value="1"/>
</dbReference>
<name>A0A9Q0FVB0_9ROSI</name>
<dbReference type="GO" id="GO:0008270">
    <property type="term" value="F:zinc ion binding"/>
    <property type="evidence" value="ECO:0007669"/>
    <property type="project" value="InterPro"/>
</dbReference>
<dbReference type="OrthoDB" id="185373at2759"/>
<dbReference type="PANTHER" id="PTHR47926:SF347">
    <property type="entry name" value="PENTATRICOPEPTIDE REPEAT-CONTAINING PROTEIN"/>
    <property type="match status" value="1"/>
</dbReference>
<feature type="region of interest" description="Disordered" evidence="4">
    <location>
        <begin position="1"/>
        <end position="21"/>
    </location>
</feature>
<comment type="caution">
    <text evidence="6">The sequence shown here is derived from an EMBL/GenBank/DDBJ whole genome shotgun (WGS) entry which is preliminary data.</text>
</comment>
<gene>
    <name evidence="6" type="ORF">Tsubulata_026366</name>
</gene>
<feature type="domain" description="DYW" evidence="5">
    <location>
        <begin position="590"/>
        <end position="682"/>
    </location>
</feature>
<dbReference type="EMBL" id="JAKUCV010003881">
    <property type="protein sequence ID" value="KAJ4837292.1"/>
    <property type="molecule type" value="Genomic_DNA"/>
</dbReference>
<feature type="repeat" description="PPR" evidence="3">
    <location>
        <begin position="535"/>
        <end position="569"/>
    </location>
</feature>
<dbReference type="Pfam" id="PF01535">
    <property type="entry name" value="PPR"/>
    <property type="match status" value="5"/>
</dbReference>